<feature type="transmembrane region" description="Helical" evidence="6">
    <location>
        <begin position="213"/>
        <end position="240"/>
    </location>
</feature>
<feature type="transmembrane region" description="Helical" evidence="6">
    <location>
        <begin position="81"/>
        <end position="102"/>
    </location>
</feature>
<dbReference type="GO" id="GO:0015385">
    <property type="term" value="F:sodium:proton antiporter activity"/>
    <property type="evidence" value="ECO:0007669"/>
    <property type="project" value="TreeGrafter"/>
</dbReference>
<dbReference type="AlphaFoldDB" id="A0A1K1RTZ8"/>
<sequence length="402" mass="44432">MLQSASVARKRFATILAFICIPLSGFITDIYLPSFPAMAKDLGVSADKIQLTLTCFFMSYGVSQMFVGSLLDSLGRYRPSLISLGVLVLSSFLIGITHSVALICFLRVVQGTATAFVIVGKRAFFVDLYEGDERKHYLSYLTITWSLGPIVAPFLGGFLQQYLNWQANFYFLAIYALIMFILELAFSGETLVHKKPLELKLIRDNYAHMLSNSTFLLGIVILGLSYSVVMVFNIAGPFVIEKSFHYNSVVIGYCTLILGFSWMIGGIMSKRLINVDFNRKLVIAGFTQLTLTGMLLLTGAVMHELWWFVLFAFFIHICSGFLFTNLFTHSLVVFPQHAGLASGLMGGMVYIVTSFSSYVLSTTGRMTTAPDMSLRYVVMSAILTGAVIAVVRMRAAKTAAIA</sequence>
<dbReference type="InterPro" id="IPR036259">
    <property type="entry name" value="MFS_trans_sf"/>
</dbReference>
<evidence type="ECO:0000256" key="1">
    <source>
        <dbReference type="ARBA" id="ARBA00004141"/>
    </source>
</evidence>
<dbReference type="RefSeq" id="WP_072363204.1">
    <property type="nucleotide sequence ID" value="NZ_CBHWAX010000044.1"/>
</dbReference>
<dbReference type="EMBL" id="CP140154">
    <property type="protein sequence ID" value="WQG92004.1"/>
    <property type="molecule type" value="Genomic_DNA"/>
</dbReference>
<keyword evidence="5 6" id="KW-0472">Membrane</keyword>
<evidence type="ECO:0000313" key="9">
    <source>
        <dbReference type="EMBL" id="WQG92004.1"/>
    </source>
</evidence>
<feature type="domain" description="Major facilitator superfamily (MFS) profile" evidence="7">
    <location>
        <begin position="13"/>
        <end position="397"/>
    </location>
</feature>
<keyword evidence="4 6" id="KW-1133">Transmembrane helix</keyword>
<organism evidence="8 10">
    <name type="scientific">Chitinophaga sancti</name>
    <dbReference type="NCBI Taxonomy" id="1004"/>
    <lineage>
        <taxon>Bacteria</taxon>
        <taxon>Pseudomonadati</taxon>
        <taxon>Bacteroidota</taxon>
        <taxon>Chitinophagia</taxon>
        <taxon>Chitinophagales</taxon>
        <taxon>Chitinophagaceae</taxon>
        <taxon>Chitinophaga</taxon>
    </lineage>
</organism>
<keyword evidence="3 6" id="KW-0812">Transmembrane</keyword>
<feature type="transmembrane region" description="Helical" evidence="6">
    <location>
        <begin position="108"/>
        <end position="125"/>
    </location>
</feature>
<dbReference type="InterPro" id="IPR011701">
    <property type="entry name" value="MFS"/>
</dbReference>
<evidence type="ECO:0000313" key="11">
    <source>
        <dbReference type="Proteomes" id="UP001326715"/>
    </source>
</evidence>
<dbReference type="PANTHER" id="PTHR23502">
    <property type="entry name" value="MAJOR FACILITATOR SUPERFAMILY"/>
    <property type="match status" value="1"/>
</dbReference>
<evidence type="ECO:0000256" key="4">
    <source>
        <dbReference type="ARBA" id="ARBA00022989"/>
    </source>
</evidence>
<keyword evidence="2" id="KW-0813">Transport</keyword>
<proteinExistence type="predicted"/>
<dbReference type="PROSITE" id="PS50850">
    <property type="entry name" value="MFS"/>
    <property type="match status" value="1"/>
</dbReference>
<dbReference type="Pfam" id="PF07690">
    <property type="entry name" value="MFS_1"/>
    <property type="match status" value="1"/>
</dbReference>
<feature type="transmembrane region" description="Helical" evidence="6">
    <location>
        <begin position="246"/>
        <end position="269"/>
    </location>
</feature>
<evidence type="ECO:0000256" key="6">
    <source>
        <dbReference type="SAM" id="Phobius"/>
    </source>
</evidence>
<feature type="transmembrane region" description="Helical" evidence="6">
    <location>
        <begin position="137"/>
        <end position="163"/>
    </location>
</feature>
<accession>A0A1K1RTZ8</accession>
<feature type="transmembrane region" description="Helical" evidence="6">
    <location>
        <begin position="281"/>
        <end position="299"/>
    </location>
</feature>
<comment type="subcellular location">
    <subcellularLocation>
        <location evidence="1">Membrane</location>
        <topology evidence="1">Multi-pass membrane protein</topology>
    </subcellularLocation>
</comment>
<dbReference type="PANTHER" id="PTHR23502:SF132">
    <property type="entry name" value="POLYAMINE TRANSPORTER 2-RELATED"/>
    <property type="match status" value="1"/>
</dbReference>
<evidence type="ECO:0000256" key="2">
    <source>
        <dbReference type="ARBA" id="ARBA00022448"/>
    </source>
</evidence>
<evidence type="ECO:0000256" key="5">
    <source>
        <dbReference type="ARBA" id="ARBA00023136"/>
    </source>
</evidence>
<dbReference type="EMBL" id="FPIZ01000014">
    <property type="protein sequence ID" value="SFW75215.1"/>
    <property type="molecule type" value="Genomic_DNA"/>
</dbReference>
<evidence type="ECO:0000313" key="8">
    <source>
        <dbReference type="EMBL" id="SFW75215.1"/>
    </source>
</evidence>
<dbReference type="GO" id="GO:1990961">
    <property type="term" value="P:xenobiotic detoxification by transmembrane export across the plasma membrane"/>
    <property type="evidence" value="ECO:0007669"/>
    <property type="project" value="TreeGrafter"/>
</dbReference>
<dbReference type="GO" id="GO:0005886">
    <property type="term" value="C:plasma membrane"/>
    <property type="evidence" value="ECO:0007669"/>
    <property type="project" value="TreeGrafter"/>
</dbReference>
<name>A0A1K1RTZ8_9BACT</name>
<gene>
    <name evidence="8" type="ORF">SAMN05661012_04210</name>
    <name evidence="9" type="ORF">SR876_10855</name>
</gene>
<reference evidence="8 10" key="1">
    <citation type="submission" date="2016-11" db="EMBL/GenBank/DDBJ databases">
        <authorList>
            <person name="Jaros S."/>
            <person name="Januszkiewicz K."/>
            <person name="Wedrychowicz H."/>
        </authorList>
    </citation>
    <scope>NUCLEOTIDE SEQUENCE [LARGE SCALE GENOMIC DNA]</scope>
    <source>
        <strain evidence="8 10">DSM 784</strain>
    </source>
</reference>
<dbReference type="Proteomes" id="UP001326715">
    <property type="component" value="Chromosome"/>
</dbReference>
<feature type="transmembrane region" description="Helical" evidence="6">
    <location>
        <begin position="169"/>
        <end position="192"/>
    </location>
</feature>
<evidence type="ECO:0000313" key="10">
    <source>
        <dbReference type="Proteomes" id="UP000183788"/>
    </source>
</evidence>
<feature type="transmembrane region" description="Helical" evidence="6">
    <location>
        <begin position="12"/>
        <end position="31"/>
    </location>
</feature>
<feature type="transmembrane region" description="Helical" evidence="6">
    <location>
        <begin position="339"/>
        <end position="361"/>
    </location>
</feature>
<evidence type="ECO:0000259" key="7">
    <source>
        <dbReference type="PROSITE" id="PS50850"/>
    </source>
</evidence>
<dbReference type="STRING" id="1004.SAMN05661012_04210"/>
<feature type="transmembrane region" description="Helical" evidence="6">
    <location>
        <begin position="51"/>
        <end position="74"/>
    </location>
</feature>
<reference evidence="9 11" key="2">
    <citation type="submission" date="2023-11" db="EMBL/GenBank/DDBJ databases">
        <title>MicrobeMod: A computational toolkit for identifying prokaryotic methylation and restriction-modification with nanopore sequencing.</title>
        <authorList>
            <person name="Crits-Christoph A."/>
            <person name="Kang S.C."/>
            <person name="Lee H."/>
            <person name="Ostrov N."/>
        </authorList>
    </citation>
    <scope>NUCLEOTIDE SEQUENCE [LARGE SCALE GENOMIC DNA]</scope>
    <source>
        <strain evidence="9 11">ATCC 23090</strain>
    </source>
</reference>
<evidence type="ECO:0000256" key="3">
    <source>
        <dbReference type="ARBA" id="ARBA00022692"/>
    </source>
</evidence>
<dbReference type="InterPro" id="IPR020846">
    <property type="entry name" value="MFS_dom"/>
</dbReference>
<protein>
    <submittedName>
        <fullName evidence="8">Drug resistance transporter, Bcr/CflA subfamily</fullName>
    </submittedName>
    <submittedName>
        <fullName evidence="9">MFS transporter</fullName>
    </submittedName>
</protein>
<dbReference type="OrthoDB" id="9814303at2"/>
<keyword evidence="11" id="KW-1185">Reference proteome</keyword>
<feature type="transmembrane region" description="Helical" evidence="6">
    <location>
        <begin position="373"/>
        <end position="391"/>
    </location>
</feature>
<dbReference type="Proteomes" id="UP000183788">
    <property type="component" value="Unassembled WGS sequence"/>
</dbReference>
<dbReference type="Gene3D" id="1.20.1720.10">
    <property type="entry name" value="Multidrug resistance protein D"/>
    <property type="match status" value="1"/>
</dbReference>
<dbReference type="SUPFAM" id="SSF103473">
    <property type="entry name" value="MFS general substrate transporter"/>
    <property type="match status" value="1"/>
</dbReference>
<feature type="transmembrane region" description="Helical" evidence="6">
    <location>
        <begin position="305"/>
        <end position="327"/>
    </location>
</feature>